<sequence>MPQITNPLLPRNIVILAEPYGGISIAHYLPKRTQGCQIVLVSSSAQAIVMSTGQPLSHDIRRCFVHGTASVLDHSHWTVAVNLANMQNNEILKCHTLIVGTGAATPSPLVGMNRDSHHLRQAWTDSRKVFSITKPGVIVGAGSAGVETAGEGDEYLNTRAGCFSRIFGESRDCHHCRPLRRPLITLNDCPSAGGMLPHSSRGPLSSRMHVLGEFRRLEQGSNMSRQTPWSS</sequence>
<dbReference type="Proteomes" id="UP000186583">
    <property type="component" value="Unassembled WGS sequence"/>
</dbReference>
<dbReference type="STRING" id="708187.A0A1Q8RGE2"/>
<dbReference type="InterPro" id="IPR023753">
    <property type="entry name" value="FAD/NAD-binding_dom"/>
</dbReference>
<evidence type="ECO:0000313" key="2">
    <source>
        <dbReference type="EMBL" id="OLN83398.1"/>
    </source>
</evidence>
<accession>A0A1Q8RGE2</accession>
<comment type="caution">
    <text evidence="2">The sequence shown here is derived from an EMBL/GenBank/DDBJ whole genome shotgun (WGS) entry which is preliminary data.</text>
</comment>
<dbReference type="EMBL" id="MPGH01000204">
    <property type="protein sequence ID" value="OLN83398.1"/>
    <property type="molecule type" value="Genomic_DNA"/>
</dbReference>
<name>A0A1Q8RGE2_9PEZI</name>
<gene>
    <name evidence="2" type="ORF">CCHL11_03152</name>
</gene>
<protein>
    <recommendedName>
        <fullName evidence="1">FAD/NAD(P)-binding domain-containing protein</fullName>
    </recommendedName>
</protein>
<keyword evidence="3" id="KW-1185">Reference proteome</keyword>
<reference evidence="2 3" key="1">
    <citation type="submission" date="2016-11" db="EMBL/GenBank/DDBJ databases">
        <title>Draft Genome Assembly of Colletotrichum chlorophyti a pathogen of herbaceous plants.</title>
        <authorList>
            <person name="Gan P."/>
            <person name="Narusaka M."/>
            <person name="Tsushima A."/>
            <person name="Narusaka Y."/>
            <person name="Takano Y."/>
            <person name="Shirasu K."/>
        </authorList>
    </citation>
    <scope>NUCLEOTIDE SEQUENCE [LARGE SCALE GENOMIC DNA]</scope>
    <source>
        <strain evidence="2 3">NTL11</strain>
    </source>
</reference>
<dbReference type="GO" id="GO:0016491">
    <property type="term" value="F:oxidoreductase activity"/>
    <property type="evidence" value="ECO:0007669"/>
    <property type="project" value="InterPro"/>
</dbReference>
<dbReference type="InterPro" id="IPR036188">
    <property type="entry name" value="FAD/NAD-bd_sf"/>
</dbReference>
<feature type="domain" description="FAD/NAD(P)-binding" evidence="1">
    <location>
        <begin position="77"/>
        <end position="151"/>
    </location>
</feature>
<dbReference type="Gene3D" id="3.50.50.100">
    <property type="match status" value="1"/>
</dbReference>
<organism evidence="2 3">
    <name type="scientific">Colletotrichum chlorophyti</name>
    <dbReference type="NCBI Taxonomy" id="708187"/>
    <lineage>
        <taxon>Eukaryota</taxon>
        <taxon>Fungi</taxon>
        <taxon>Dikarya</taxon>
        <taxon>Ascomycota</taxon>
        <taxon>Pezizomycotina</taxon>
        <taxon>Sordariomycetes</taxon>
        <taxon>Hypocreomycetidae</taxon>
        <taxon>Glomerellales</taxon>
        <taxon>Glomerellaceae</taxon>
        <taxon>Colletotrichum</taxon>
    </lineage>
</organism>
<evidence type="ECO:0000259" key="1">
    <source>
        <dbReference type="Pfam" id="PF07992"/>
    </source>
</evidence>
<dbReference type="SUPFAM" id="SSF51905">
    <property type="entry name" value="FAD/NAD(P)-binding domain"/>
    <property type="match status" value="1"/>
</dbReference>
<dbReference type="OrthoDB" id="202203at2759"/>
<proteinExistence type="predicted"/>
<dbReference type="Pfam" id="PF07992">
    <property type="entry name" value="Pyr_redox_2"/>
    <property type="match status" value="1"/>
</dbReference>
<evidence type="ECO:0000313" key="3">
    <source>
        <dbReference type="Proteomes" id="UP000186583"/>
    </source>
</evidence>
<dbReference type="AlphaFoldDB" id="A0A1Q8RGE2"/>